<reference evidence="2 3" key="1">
    <citation type="journal article" date="2015" name="Genome Announc.">
        <title>Expanding the biotechnology potential of lactobacilli through comparative genomics of 213 strains and associated genera.</title>
        <authorList>
            <person name="Sun Z."/>
            <person name="Harris H.M."/>
            <person name="McCann A."/>
            <person name="Guo C."/>
            <person name="Argimon S."/>
            <person name="Zhang W."/>
            <person name="Yang X."/>
            <person name="Jeffery I.B."/>
            <person name="Cooney J.C."/>
            <person name="Kagawa T.F."/>
            <person name="Liu W."/>
            <person name="Song Y."/>
            <person name="Salvetti E."/>
            <person name="Wrobel A."/>
            <person name="Rasinkangas P."/>
            <person name="Parkhill J."/>
            <person name="Rea M.C."/>
            <person name="O'Sullivan O."/>
            <person name="Ritari J."/>
            <person name="Douillard F.P."/>
            <person name="Paul Ross R."/>
            <person name="Yang R."/>
            <person name="Briner A.E."/>
            <person name="Felis G.E."/>
            <person name="de Vos W.M."/>
            <person name="Barrangou R."/>
            <person name="Klaenhammer T.R."/>
            <person name="Caufield P.W."/>
            <person name="Cui Y."/>
            <person name="Zhang H."/>
            <person name="O'Toole P.W."/>
        </authorList>
    </citation>
    <scope>NUCLEOTIDE SEQUENCE [LARGE SCALE GENOMIC DNA]</scope>
    <source>
        <strain evidence="2 3">DSM 18630</strain>
    </source>
</reference>
<dbReference type="InterPro" id="IPR036895">
    <property type="entry name" value="Uracil-DNA_glycosylase-like_sf"/>
</dbReference>
<dbReference type="PANTHER" id="PTHR42160:SF1">
    <property type="entry name" value="URACIL-DNA GLYCOSYLASE SUPERFAMILY PROTEIN"/>
    <property type="match status" value="1"/>
</dbReference>
<organism evidence="2 3">
    <name type="scientific">Liquorilactobacillus ghanensis DSM 18630</name>
    <dbReference type="NCBI Taxonomy" id="1423750"/>
    <lineage>
        <taxon>Bacteria</taxon>
        <taxon>Bacillati</taxon>
        <taxon>Bacillota</taxon>
        <taxon>Bacilli</taxon>
        <taxon>Lactobacillales</taxon>
        <taxon>Lactobacillaceae</taxon>
        <taxon>Liquorilactobacillus</taxon>
    </lineage>
</organism>
<dbReference type="SUPFAM" id="SSF52141">
    <property type="entry name" value="Uracil-DNA glycosylase-like"/>
    <property type="match status" value="1"/>
</dbReference>
<dbReference type="PANTHER" id="PTHR42160">
    <property type="entry name" value="URACIL-DNA GLYCOSYLASE SUPERFAMILY PROTEIN"/>
    <property type="match status" value="1"/>
</dbReference>
<proteinExistence type="predicted"/>
<dbReference type="Pfam" id="PF03167">
    <property type="entry name" value="UDG"/>
    <property type="match status" value="1"/>
</dbReference>
<name>A0A0R1VYY9_9LACO</name>
<dbReference type="SMART" id="SM00986">
    <property type="entry name" value="UDG"/>
    <property type="match status" value="1"/>
</dbReference>
<dbReference type="Gene3D" id="3.40.470.10">
    <property type="entry name" value="Uracil-DNA glycosylase-like domain"/>
    <property type="match status" value="1"/>
</dbReference>
<dbReference type="OrthoDB" id="9789139at2"/>
<sequence length="194" mass="22518">MKTDLNDLTQAIIQDPANRTYTQRSVKPLFSVDPQAEILIVGQAPGIKAEKTQKMWNDASGQRLRQWMGVSSAQFYCATKIAILPLDFYYPGRGKSGDLPPRMDFAAKWHPQLWDFLPNIKLTLLVGSYAQRFYLQQPSSTKLTLTVKHYQKYLPKYFTLVHPSPLNYGWLKKNPWFEEQVVPDLQRRIKMILK</sequence>
<accession>A0A0R1VYY9</accession>
<dbReference type="SMART" id="SM00987">
    <property type="entry name" value="UreE_C"/>
    <property type="match status" value="1"/>
</dbReference>
<dbReference type="EMBL" id="AZGB01000009">
    <property type="protein sequence ID" value="KRM07100.1"/>
    <property type="molecule type" value="Genomic_DNA"/>
</dbReference>
<evidence type="ECO:0000313" key="3">
    <source>
        <dbReference type="Proteomes" id="UP000051451"/>
    </source>
</evidence>
<dbReference type="RefSeq" id="WP_057871197.1">
    <property type="nucleotide sequence ID" value="NZ_AZGB01000009.1"/>
</dbReference>
<dbReference type="CDD" id="cd10033">
    <property type="entry name" value="UDG_like"/>
    <property type="match status" value="1"/>
</dbReference>
<feature type="domain" description="Uracil-DNA glycosylase-like" evidence="1">
    <location>
        <begin position="29"/>
        <end position="186"/>
    </location>
</feature>
<dbReference type="AlphaFoldDB" id="A0A0R1VYY9"/>
<evidence type="ECO:0000313" key="2">
    <source>
        <dbReference type="EMBL" id="KRM07100.1"/>
    </source>
</evidence>
<dbReference type="PATRIC" id="fig|1423750.3.peg.424"/>
<gene>
    <name evidence="2" type="ORF">FC89_GL000415</name>
</gene>
<dbReference type="STRING" id="1423750.FC89_GL000415"/>
<protein>
    <submittedName>
        <fullName evidence="2">Uracil-DNA glycosylase</fullName>
    </submittedName>
</protein>
<dbReference type="Proteomes" id="UP000051451">
    <property type="component" value="Unassembled WGS sequence"/>
</dbReference>
<dbReference type="InterPro" id="IPR047124">
    <property type="entry name" value="HI_0220.2"/>
</dbReference>
<keyword evidence="3" id="KW-1185">Reference proteome</keyword>
<dbReference type="InterPro" id="IPR005122">
    <property type="entry name" value="Uracil-DNA_glycosylase-like"/>
</dbReference>
<evidence type="ECO:0000259" key="1">
    <source>
        <dbReference type="SMART" id="SM00986"/>
    </source>
</evidence>
<comment type="caution">
    <text evidence="2">The sequence shown here is derived from an EMBL/GenBank/DDBJ whole genome shotgun (WGS) entry which is preliminary data.</text>
</comment>
<dbReference type="GeneID" id="98318465"/>